<dbReference type="Proteomes" id="UP000663889">
    <property type="component" value="Unassembled WGS sequence"/>
</dbReference>
<feature type="non-terminal residue" evidence="1">
    <location>
        <position position="40"/>
    </location>
</feature>
<dbReference type="GO" id="GO:0003899">
    <property type="term" value="F:DNA-directed RNA polymerase activity"/>
    <property type="evidence" value="ECO:0007669"/>
    <property type="project" value="InterPro"/>
</dbReference>
<gene>
    <name evidence="1" type="ORF">SEV965_LOCUS38148</name>
</gene>
<accession>A0A815VZ79</accession>
<dbReference type="GO" id="GO:0006351">
    <property type="term" value="P:DNA-templated transcription"/>
    <property type="evidence" value="ECO:0007669"/>
    <property type="project" value="InterPro"/>
</dbReference>
<organism evidence="1 2">
    <name type="scientific">Rotaria sordida</name>
    <dbReference type="NCBI Taxonomy" id="392033"/>
    <lineage>
        <taxon>Eukaryota</taxon>
        <taxon>Metazoa</taxon>
        <taxon>Spiralia</taxon>
        <taxon>Gnathifera</taxon>
        <taxon>Rotifera</taxon>
        <taxon>Eurotatoria</taxon>
        <taxon>Bdelloidea</taxon>
        <taxon>Philodinida</taxon>
        <taxon>Philodinidae</taxon>
        <taxon>Rotaria</taxon>
    </lineage>
</organism>
<name>A0A815VZ79_9BILA</name>
<comment type="caution">
    <text evidence="1">The sequence shown here is derived from an EMBL/GenBank/DDBJ whole genome shotgun (WGS) entry which is preliminary data.</text>
</comment>
<evidence type="ECO:0000313" key="1">
    <source>
        <dbReference type="EMBL" id="CAF1541334.1"/>
    </source>
</evidence>
<proteinExistence type="predicted"/>
<reference evidence="1" key="1">
    <citation type="submission" date="2021-02" db="EMBL/GenBank/DDBJ databases">
        <authorList>
            <person name="Nowell W R."/>
        </authorList>
    </citation>
    <scope>NUCLEOTIDE SEQUENCE</scope>
</reference>
<evidence type="ECO:0000313" key="2">
    <source>
        <dbReference type="Proteomes" id="UP000663889"/>
    </source>
</evidence>
<dbReference type="EMBL" id="CAJNOU010008828">
    <property type="protein sequence ID" value="CAF1541334.1"/>
    <property type="molecule type" value="Genomic_DNA"/>
</dbReference>
<dbReference type="GO" id="GO:0003677">
    <property type="term" value="F:DNA binding"/>
    <property type="evidence" value="ECO:0007669"/>
    <property type="project" value="InterPro"/>
</dbReference>
<dbReference type="InterPro" id="IPR037034">
    <property type="entry name" value="RNA_pol_Rpb2_2_sf"/>
</dbReference>
<dbReference type="Gene3D" id="3.90.1110.10">
    <property type="entry name" value="RNA polymerase Rpb2, domain 2"/>
    <property type="match status" value="1"/>
</dbReference>
<protein>
    <submittedName>
        <fullName evidence="1">Uncharacterized protein</fullName>
    </submittedName>
</protein>
<dbReference type="AlphaFoldDB" id="A0A815VZ79"/>
<sequence>MHRVKPSLDEAFVIQDDKLALDFIGARGSHAGVPREKRIR</sequence>